<dbReference type="Proteomes" id="UP001497516">
    <property type="component" value="Chromosome 6"/>
</dbReference>
<dbReference type="AlphaFoldDB" id="A0AAV2FFY0"/>
<protein>
    <submittedName>
        <fullName evidence="2">Uncharacterized protein</fullName>
    </submittedName>
</protein>
<feature type="chain" id="PRO_5043371051" evidence="1">
    <location>
        <begin position="22"/>
        <end position="153"/>
    </location>
</feature>
<feature type="signal peptide" evidence="1">
    <location>
        <begin position="1"/>
        <end position="21"/>
    </location>
</feature>
<evidence type="ECO:0000256" key="1">
    <source>
        <dbReference type="SAM" id="SignalP"/>
    </source>
</evidence>
<proteinExistence type="predicted"/>
<organism evidence="2 3">
    <name type="scientific">Linum trigynum</name>
    <dbReference type="NCBI Taxonomy" id="586398"/>
    <lineage>
        <taxon>Eukaryota</taxon>
        <taxon>Viridiplantae</taxon>
        <taxon>Streptophyta</taxon>
        <taxon>Embryophyta</taxon>
        <taxon>Tracheophyta</taxon>
        <taxon>Spermatophyta</taxon>
        <taxon>Magnoliopsida</taxon>
        <taxon>eudicotyledons</taxon>
        <taxon>Gunneridae</taxon>
        <taxon>Pentapetalae</taxon>
        <taxon>rosids</taxon>
        <taxon>fabids</taxon>
        <taxon>Malpighiales</taxon>
        <taxon>Linaceae</taxon>
        <taxon>Linum</taxon>
    </lineage>
</organism>
<dbReference type="EMBL" id="OZ034819">
    <property type="protein sequence ID" value="CAL1397176.1"/>
    <property type="molecule type" value="Genomic_DNA"/>
</dbReference>
<keyword evidence="1" id="KW-0732">Signal</keyword>
<keyword evidence="3" id="KW-1185">Reference proteome</keyword>
<name>A0AAV2FFY0_9ROSI</name>
<gene>
    <name evidence="2" type="ORF">LTRI10_LOCUS37497</name>
</gene>
<evidence type="ECO:0000313" key="3">
    <source>
        <dbReference type="Proteomes" id="UP001497516"/>
    </source>
</evidence>
<reference evidence="2 3" key="1">
    <citation type="submission" date="2024-04" db="EMBL/GenBank/DDBJ databases">
        <authorList>
            <person name="Fracassetti M."/>
        </authorList>
    </citation>
    <scope>NUCLEOTIDE SEQUENCE [LARGE SCALE GENOMIC DNA]</scope>
</reference>
<evidence type="ECO:0000313" key="2">
    <source>
        <dbReference type="EMBL" id="CAL1397176.1"/>
    </source>
</evidence>
<accession>A0AAV2FFY0</accession>
<sequence length="153" mass="15568">MGKVVAVALVLLFVITPTVRSSSSEHVLRSAASTNDDSGPCSTMAVAGDGCCCSGSDELGFSSTCTRDCNGCSLTADGGAVNVTVVVESLVAAAGSGTRWECEGKVSSSTSSLSLGLWASPWASSDYLTASGSNVLDSFWPIFLFVGLCLSKF</sequence>